<dbReference type="InterPro" id="IPR056597">
    <property type="entry name" value="ARM_LRRK2"/>
</dbReference>
<dbReference type="Proteomes" id="UP001153069">
    <property type="component" value="Unassembled WGS sequence"/>
</dbReference>
<accession>A0A9N8HCQ4</accession>
<sequence>MSSSKRRRVSPEDEESEAQPAVVQSSPATRIPVDDTLSANLDAIPQLLIVELQKDEPADVLAALQRICKMVEANDCENDQDPAVKNWKEMKELGPIPLVVICMRKWPHQHDIQSMACDTLANMVHVAGSVGRLAITKCGGVEVVVRAITKFQSPGDVELQREAIRTLQNTFAIKDGDPKVISDGMIRFVKKLKGVELIVGMTKAFPDHVSLLHSTCGLFYNLSCFKENHDMLVKSGAVEAAAAIQKRYFNNDDLRTEAEEFLTKMFTTNSKKKS</sequence>
<dbReference type="Gene3D" id="1.25.10.10">
    <property type="entry name" value="Leucine-rich Repeat Variant"/>
    <property type="match status" value="1"/>
</dbReference>
<dbReference type="InterPro" id="IPR000225">
    <property type="entry name" value="Armadillo"/>
</dbReference>
<organism evidence="4 5">
    <name type="scientific">Seminavis robusta</name>
    <dbReference type="NCBI Taxonomy" id="568900"/>
    <lineage>
        <taxon>Eukaryota</taxon>
        <taxon>Sar</taxon>
        <taxon>Stramenopiles</taxon>
        <taxon>Ochrophyta</taxon>
        <taxon>Bacillariophyta</taxon>
        <taxon>Bacillariophyceae</taxon>
        <taxon>Bacillariophycidae</taxon>
        <taxon>Naviculales</taxon>
        <taxon>Naviculaceae</taxon>
        <taxon>Seminavis</taxon>
    </lineage>
</organism>
<protein>
    <recommendedName>
        <fullName evidence="3">LRRK2 ARM repeat domain-containing protein</fullName>
    </recommendedName>
</protein>
<dbReference type="PANTHER" id="PTHR22895">
    <property type="entry name" value="ARMADILLO REPEAT-CONTAINING PROTEIN 6"/>
    <property type="match status" value="1"/>
</dbReference>
<name>A0A9N8HCQ4_9STRA</name>
<comment type="caution">
    <text evidence="4">The sequence shown here is derived from an EMBL/GenBank/DDBJ whole genome shotgun (WGS) entry which is preliminary data.</text>
</comment>
<evidence type="ECO:0000313" key="4">
    <source>
        <dbReference type="EMBL" id="CAB9507580.1"/>
    </source>
</evidence>
<dbReference type="SUPFAM" id="SSF48371">
    <property type="entry name" value="ARM repeat"/>
    <property type="match status" value="1"/>
</dbReference>
<feature type="domain" description="LRRK2 ARM repeat" evidence="3">
    <location>
        <begin position="97"/>
        <end position="269"/>
    </location>
</feature>
<evidence type="ECO:0000259" key="3">
    <source>
        <dbReference type="Pfam" id="PF23744"/>
    </source>
</evidence>
<gene>
    <name evidence="4" type="ORF">SEMRO_312_G114520.1</name>
</gene>
<keyword evidence="1" id="KW-0677">Repeat</keyword>
<dbReference type="AlphaFoldDB" id="A0A9N8HCQ4"/>
<dbReference type="InterPro" id="IPR016024">
    <property type="entry name" value="ARM-type_fold"/>
</dbReference>
<feature type="region of interest" description="Disordered" evidence="2">
    <location>
        <begin position="1"/>
        <end position="30"/>
    </location>
</feature>
<evidence type="ECO:0000256" key="2">
    <source>
        <dbReference type="SAM" id="MobiDB-lite"/>
    </source>
</evidence>
<proteinExistence type="predicted"/>
<dbReference type="EMBL" id="CAICTM010000311">
    <property type="protein sequence ID" value="CAB9507580.1"/>
    <property type="molecule type" value="Genomic_DNA"/>
</dbReference>
<keyword evidence="5" id="KW-1185">Reference proteome</keyword>
<evidence type="ECO:0000256" key="1">
    <source>
        <dbReference type="ARBA" id="ARBA00022737"/>
    </source>
</evidence>
<dbReference type="OrthoDB" id="56591at2759"/>
<reference evidence="4" key="1">
    <citation type="submission" date="2020-06" db="EMBL/GenBank/DDBJ databases">
        <authorList>
            <consortium name="Plant Systems Biology data submission"/>
        </authorList>
    </citation>
    <scope>NUCLEOTIDE SEQUENCE</scope>
    <source>
        <strain evidence="4">D6</strain>
    </source>
</reference>
<dbReference type="PANTHER" id="PTHR22895:SF0">
    <property type="entry name" value="ARMADILLO REPEAT-CONTAINING PROTEIN 6"/>
    <property type="match status" value="1"/>
</dbReference>
<dbReference type="SMART" id="SM00185">
    <property type="entry name" value="ARM"/>
    <property type="match status" value="4"/>
</dbReference>
<dbReference type="Pfam" id="PF23744">
    <property type="entry name" value="ARM_LRRK2"/>
    <property type="match status" value="1"/>
</dbReference>
<evidence type="ECO:0000313" key="5">
    <source>
        <dbReference type="Proteomes" id="UP001153069"/>
    </source>
</evidence>
<dbReference type="InterPro" id="IPR011989">
    <property type="entry name" value="ARM-like"/>
</dbReference>